<feature type="region of interest" description="Disordered" evidence="3">
    <location>
        <begin position="1"/>
        <end position="37"/>
    </location>
</feature>
<feature type="domain" description="Peptidase S1" evidence="4">
    <location>
        <begin position="37"/>
        <end position="159"/>
    </location>
</feature>
<evidence type="ECO:0000259" key="4">
    <source>
        <dbReference type="PROSITE" id="PS50240"/>
    </source>
</evidence>
<dbReference type="InterPro" id="IPR009003">
    <property type="entry name" value="Peptidase_S1_PA"/>
</dbReference>
<dbReference type="InterPro" id="IPR018114">
    <property type="entry name" value="TRYPSIN_HIS"/>
</dbReference>
<dbReference type="InterPro" id="IPR001314">
    <property type="entry name" value="Peptidase_S1A"/>
</dbReference>
<evidence type="ECO:0000256" key="1">
    <source>
        <dbReference type="ARBA" id="ARBA00007664"/>
    </source>
</evidence>
<evidence type="ECO:0000256" key="3">
    <source>
        <dbReference type="SAM" id="MobiDB-lite"/>
    </source>
</evidence>
<keyword evidence="2" id="KW-1015">Disulfide bond</keyword>
<name>A0A060C3C4_9VIBR</name>
<dbReference type="AlphaFoldDB" id="A0A060C3C4"/>
<dbReference type="EMBL" id="KF123873">
    <property type="protein sequence ID" value="AIA91183.1"/>
    <property type="molecule type" value="Genomic_DNA"/>
</dbReference>
<dbReference type="GO" id="GO:0004252">
    <property type="term" value="F:serine-type endopeptidase activity"/>
    <property type="evidence" value="ECO:0007669"/>
    <property type="project" value="InterPro"/>
</dbReference>
<sequence>GTPAVASDEAPRAETSPMSRVTAARTKKAESGEGDRVFGGMEADKGEYPFQVALLASHMLDENAASQLNAQFCGASLIAPGWVLTAAHCLVDGGAPISADIVTVLTGATSLDEGTRHQVAEVIVHPGYSEMTLDNDIGLLKLADASDAPTIAMVDDNSA</sequence>
<dbReference type="PROSITE" id="PS50240">
    <property type="entry name" value="TRYPSIN_DOM"/>
    <property type="match status" value="1"/>
</dbReference>
<dbReference type="PRINTS" id="PR00722">
    <property type="entry name" value="CHYMOTRYPSIN"/>
</dbReference>
<dbReference type="InterPro" id="IPR001254">
    <property type="entry name" value="Trypsin_dom"/>
</dbReference>
<protein>
    <submittedName>
        <fullName evidence="5">Trypsin</fullName>
    </submittedName>
</protein>
<feature type="non-terminal residue" evidence="5">
    <location>
        <position position="159"/>
    </location>
</feature>
<comment type="similarity">
    <text evidence="1">Belongs to the peptidase S1 family.</text>
</comment>
<organism evidence="5">
    <name type="scientific">uncultured Vibrio sp</name>
    <dbReference type="NCBI Taxonomy" id="114054"/>
    <lineage>
        <taxon>Bacteria</taxon>
        <taxon>Pseudomonadati</taxon>
        <taxon>Pseudomonadota</taxon>
        <taxon>Gammaproteobacteria</taxon>
        <taxon>Vibrionales</taxon>
        <taxon>Vibrionaceae</taxon>
        <taxon>Vibrio</taxon>
        <taxon>environmental samples</taxon>
    </lineage>
</organism>
<dbReference type="PANTHER" id="PTHR24276">
    <property type="entry name" value="POLYSERASE-RELATED"/>
    <property type="match status" value="1"/>
</dbReference>
<feature type="non-terminal residue" evidence="5">
    <location>
        <position position="1"/>
    </location>
</feature>
<dbReference type="SMART" id="SM00020">
    <property type="entry name" value="Tryp_SPc"/>
    <property type="match status" value="1"/>
</dbReference>
<dbReference type="Pfam" id="PF00089">
    <property type="entry name" value="Trypsin"/>
    <property type="match status" value="1"/>
</dbReference>
<dbReference type="FunFam" id="2.40.10.10:FF:000068">
    <property type="entry name" value="transmembrane protease serine 2"/>
    <property type="match status" value="1"/>
</dbReference>
<dbReference type="GO" id="GO:0006508">
    <property type="term" value="P:proteolysis"/>
    <property type="evidence" value="ECO:0007669"/>
    <property type="project" value="InterPro"/>
</dbReference>
<proteinExistence type="inferred from homology"/>
<evidence type="ECO:0000256" key="2">
    <source>
        <dbReference type="ARBA" id="ARBA00023157"/>
    </source>
</evidence>
<dbReference type="InterPro" id="IPR050430">
    <property type="entry name" value="Peptidase_S1"/>
</dbReference>
<feature type="compositionally biased region" description="Basic and acidic residues" evidence="3">
    <location>
        <begin position="27"/>
        <end position="37"/>
    </location>
</feature>
<dbReference type="PANTHER" id="PTHR24276:SF98">
    <property type="entry name" value="FI18310P1-RELATED"/>
    <property type="match status" value="1"/>
</dbReference>
<evidence type="ECO:0000313" key="5">
    <source>
        <dbReference type="EMBL" id="AIA91183.1"/>
    </source>
</evidence>
<accession>A0A060C3C4</accession>
<dbReference type="InterPro" id="IPR043504">
    <property type="entry name" value="Peptidase_S1_PA_chymotrypsin"/>
</dbReference>
<dbReference type="PROSITE" id="PS00134">
    <property type="entry name" value="TRYPSIN_HIS"/>
    <property type="match status" value="1"/>
</dbReference>
<dbReference type="Gene3D" id="2.40.10.10">
    <property type="entry name" value="Trypsin-like serine proteases"/>
    <property type="match status" value="1"/>
</dbReference>
<dbReference type="SUPFAM" id="SSF50494">
    <property type="entry name" value="Trypsin-like serine proteases"/>
    <property type="match status" value="1"/>
</dbReference>
<reference evidence="5" key="1">
    <citation type="journal article" date="2013" name="Environ. Microbiol.">
        <title>Seasonally variable intestinal metagenomes of the red palm weevil (Rhynchophorus ferrugineus).</title>
        <authorList>
            <person name="Jia S."/>
            <person name="Zhang X."/>
            <person name="Zhang G."/>
            <person name="Yin A."/>
            <person name="Zhang S."/>
            <person name="Li F."/>
            <person name="Wang L."/>
            <person name="Zhao D."/>
            <person name="Yun Q."/>
            <person name="Tala"/>
            <person name="Wang J."/>
            <person name="Sun G."/>
            <person name="Baabdullah M."/>
            <person name="Yu X."/>
            <person name="Hu S."/>
            <person name="Al-Mssallem I.S."/>
            <person name="Yu J."/>
        </authorList>
    </citation>
    <scope>NUCLEOTIDE SEQUENCE</scope>
</reference>